<dbReference type="SMART" id="SM00245">
    <property type="entry name" value="TSPc"/>
    <property type="match status" value="1"/>
</dbReference>
<evidence type="ECO:0000259" key="8">
    <source>
        <dbReference type="SMART" id="SM00228"/>
    </source>
</evidence>
<dbReference type="InterPro" id="IPR041489">
    <property type="entry name" value="PDZ_6"/>
</dbReference>
<dbReference type="Gene3D" id="2.30.42.10">
    <property type="match status" value="1"/>
</dbReference>
<dbReference type="CDD" id="cd07560">
    <property type="entry name" value="Peptidase_S41_CPP"/>
    <property type="match status" value="1"/>
</dbReference>
<dbReference type="Pfam" id="PF11818">
    <property type="entry name" value="DUF3340"/>
    <property type="match status" value="1"/>
</dbReference>
<comment type="similarity">
    <text evidence="1 5">Belongs to the peptidase S41A family.</text>
</comment>
<dbReference type="InterPro" id="IPR004447">
    <property type="entry name" value="Peptidase_S41A"/>
</dbReference>
<dbReference type="NCBIfam" id="TIGR00225">
    <property type="entry name" value="prc"/>
    <property type="match status" value="1"/>
</dbReference>
<dbReference type="Pfam" id="PF03572">
    <property type="entry name" value="Peptidase_S41"/>
    <property type="match status" value="1"/>
</dbReference>
<feature type="domain" description="PDZ" evidence="8">
    <location>
        <begin position="254"/>
        <end position="336"/>
    </location>
</feature>
<dbReference type="InterPro" id="IPR005151">
    <property type="entry name" value="Tail-specific_protease"/>
</dbReference>
<protein>
    <submittedName>
        <fullName evidence="10">Carboxyl-terminal processing protease</fullName>
        <ecNumber evidence="10">3.4.21.102</ecNumber>
    </submittedName>
</protein>
<feature type="region of interest" description="Disordered" evidence="6">
    <location>
        <begin position="693"/>
        <end position="718"/>
    </location>
</feature>
<dbReference type="InterPro" id="IPR036034">
    <property type="entry name" value="PDZ_sf"/>
</dbReference>
<dbReference type="SMART" id="SM00228">
    <property type="entry name" value="PDZ"/>
    <property type="match status" value="1"/>
</dbReference>
<comment type="caution">
    <text evidence="10">The sequence shown here is derived from an EMBL/GenBank/DDBJ whole genome shotgun (WGS) entry which is preliminary data.</text>
</comment>
<feature type="signal peptide" evidence="7">
    <location>
        <begin position="1"/>
        <end position="24"/>
    </location>
</feature>
<evidence type="ECO:0000256" key="7">
    <source>
        <dbReference type="SAM" id="SignalP"/>
    </source>
</evidence>
<name>A0A840V997_9BACT</name>
<evidence type="ECO:0000256" key="4">
    <source>
        <dbReference type="ARBA" id="ARBA00022825"/>
    </source>
</evidence>
<evidence type="ECO:0000256" key="5">
    <source>
        <dbReference type="RuleBase" id="RU004404"/>
    </source>
</evidence>
<dbReference type="GO" id="GO:0030288">
    <property type="term" value="C:outer membrane-bounded periplasmic space"/>
    <property type="evidence" value="ECO:0007669"/>
    <property type="project" value="TreeGrafter"/>
</dbReference>
<dbReference type="FunFam" id="3.90.226.10:FF:000090">
    <property type="entry name" value="Tail-specific protease"/>
    <property type="match status" value="1"/>
</dbReference>
<dbReference type="SUPFAM" id="SSF52096">
    <property type="entry name" value="ClpP/crotonase"/>
    <property type="match status" value="1"/>
</dbReference>
<keyword evidence="2 5" id="KW-0645">Protease</keyword>
<organism evidence="10 11">
    <name type="scientific">Haloferula luteola</name>
    <dbReference type="NCBI Taxonomy" id="595692"/>
    <lineage>
        <taxon>Bacteria</taxon>
        <taxon>Pseudomonadati</taxon>
        <taxon>Verrucomicrobiota</taxon>
        <taxon>Verrucomicrobiia</taxon>
        <taxon>Verrucomicrobiales</taxon>
        <taxon>Verrucomicrobiaceae</taxon>
        <taxon>Haloferula</taxon>
    </lineage>
</organism>
<keyword evidence="4 5" id="KW-0720">Serine protease</keyword>
<dbReference type="InterPro" id="IPR001478">
    <property type="entry name" value="PDZ"/>
</dbReference>
<evidence type="ECO:0000256" key="6">
    <source>
        <dbReference type="SAM" id="MobiDB-lite"/>
    </source>
</evidence>
<dbReference type="Pfam" id="PF17804">
    <property type="entry name" value="TSP_NTD"/>
    <property type="match status" value="1"/>
</dbReference>
<evidence type="ECO:0000259" key="9">
    <source>
        <dbReference type="SMART" id="SM00245"/>
    </source>
</evidence>
<dbReference type="InterPro" id="IPR029045">
    <property type="entry name" value="ClpP/crotonase-like_dom_sf"/>
</dbReference>
<dbReference type="PANTHER" id="PTHR32060">
    <property type="entry name" value="TAIL-SPECIFIC PROTEASE"/>
    <property type="match status" value="1"/>
</dbReference>
<dbReference type="PANTHER" id="PTHR32060:SF22">
    <property type="entry name" value="CARBOXYL-TERMINAL-PROCESSING PEPTIDASE 3, CHLOROPLASTIC"/>
    <property type="match status" value="1"/>
</dbReference>
<dbReference type="CDD" id="cd06782">
    <property type="entry name" value="cpPDZ_CPP-like"/>
    <property type="match status" value="1"/>
</dbReference>
<evidence type="ECO:0000256" key="1">
    <source>
        <dbReference type="ARBA" id="ARBA00009179"/>
    </source>
</evidence>
<keyword evidence="11" id="KW-1185">Reference proteome</keyword>
<keyword evidence="7" id="KW-0732">Signal</keyword>
<dbReference type="Gene3D" id="3.90.226.10">
    <property type="entry name" value="2-enoyl-CoA Hydratase, Chain A, domain 1"/>
    <property type="match status" value="1"/>
</dbReference>
<sequence>MFGLKSQVAAAFSLALAGTQVACAEQTDFNKVGRQMAIMLQNSHFDRANQSFKELSDDFLATYLRDLDYGRIYFTQKDVDRFQSEYGERLASMLLEEDSMDAANDIYQIFVERVEARVAQANELLSGDEFDFTQPETIMRTRKDAAWPKDEKEAEDLFRKQIKESLLSEKLRREMLMKLAKEQSKEDLFKDERSPEDKIKLRYERFLHSVKDVDSDDVATYFLSAVAKTFDPHTDYLSFKQMERFRDDMRNQLVGIGALLQAEEDGATKIMGIVVNGPADRAGELRLNDRVVGVDPTNSGRPEDMVDIMFMKIDKVVDLIRGNEGSEVRLKVEPAGGVPGETQMIVIQRGKVELKDEQATAEVIDVAGKEEEKQRIGFITLPSFYADFDAGDTRCSTDVEVLLQRLIDEKIDGLVLDLRNNGGGSLEEVRRMTGFFTNRLPVVQVKNTLGQVQVKESDNRRPMYSGPMVVLVDKSSASASEILAGALQDDNRAVIVGESSTFGKGTVQQPMDIGRHMPLFAESRRAGTLKVTIQKFYRPSGSSTQNQGVIPDVLLPSLMDALEIGEKYLDHALDHDVIRPAPGFDPMPKANLFVPRLQELSEKRVEASKDFSYILEDVAREKKRREGNDVSLVLATRQAELADADKLQKGRNAERRERFATMEEGDKKQFTFYKLTLDDANEEQALKLFDPTEEASGNMRRAKDKTEELDTTPEWPSGLDPFKREALSVLGDLIDVTRDAKMAGMLKSSNLR</sequence>
<dbReference type="GO" id="GO:0006508">
    <property type="term" value="P:proteolysis"/>
    <property type="evidence" value="ECO:0007669"/>
    <property type="project" value="UniProtKB-KW"/>
</dbReference>
<dbReference type="GO" id="GO:0007165">
    <property type="term" value="P:signal transduction"/>
    <property type="evidence" value="ECO:0007669"/>
    <property type="project" value="TreeGrafter"/>
</dbReference>
<keyword evidence="3 5" id="KW-0378">Hydrolase</keyword>
<proteinExistence type="inferred from homology"/>
<evidence type="ECO:0000256" key="2">
    <source>
        <dbReference type="ARBA" id="ARBA00022670"/>
    </source>
</evidence>
<evidence type="ECO:0000313" key="10">
    <source>
        <dbReference type="EMBL" id="MBB5350359.1"/>
    </source>
</evidence>
<dbReference type="EMBL" id="JACHFD010000002">
    <property type="protein sequence ID" value="MBB5350359.1"/>
    <property type="molecule type" value="Genomic_DNA"/>
</dbReference>
<evidence type="ECO:0000313" key="11">
    <source>
        <dbReference type="Proteomes" id="UP000557717"/>
    </source>
</evidence>
<dbReference type="EC" id="3.4.21.102" evidence="10"/>
<dbReference type="Pfam" id="PF17820">
    <property type="entry name" value="PDZ_6"/>
    <property type="match status" value="1"/>
</dbReference>
<feature type="chain" id="PRO_5032333549" evidence="7">
    <location>
        <begin position="25"/>
        <end position="752"/>
    </location>
</feature>
<gene>
    <name evidence="10" type="ORF">HNR46_000583</name>
</gene>
<dbReference type="AlphaFoldDB" id="A0A840V997"/>
<reference evidence="10 11" key="1">
    <citation type="submission" date="2020-08" db="EMBL/GenBank/DDBJ databases">
        <title>Genomic Encyclopedia of Type Strains, Phase IV (KMG-IV): sequencing the most valuable type-strain genomes for metagenomic binning, comparative biology and taxonomic classification.</title>
        <authorList>
            <person name="Goeker M."/>
        </authorList>
    </citation>
    <scope>NUCLEOTIDE SEQUENCE [LARGE SCALE GENOMIC DNA]</scope>
    <source>
        <strain evidence="10 11">YC6886</strain>
    </source>
</reference>
<dbReference type="InterPro" id="IPR040573">
    <property type="entry name" value="TSP_N"/>
</dbReference>
<feature type="domain" description="Tail specific protease" evidence="9">
    <location>
        <begin position="340"/>
        <end position="556"/>
    </location>
</feature>
<dbReference type="RefSeq" id="WP_184015591.1">
    <property type="nucleotide sequence ID" value="NZ_JACHFD010000002.1"/>
</dbReference>
<dbReference type="InterPro" id="IPR020992">
    <property type="entry name" value="Tail_Prtase_C"/>
</dbReference>
<dbReference type="GO" id="GO:0004252">
    <property type="term" value="F:serine-type endopeptidase activity"/>
    <property type="evidence" value="ECO:0007669"/>
    <property type="project" value="UniProtKB-EC"/>
</dbReference>
<dbReference type="SUPFAM" id="SSF50156">
    <property type="entry name" value="PDZ domain-like"/>
    <property type="match status" value="1"/>
</dbReference>
<accession>A0A840V997</accession>
<evidence type="ECO:0000256" key="3">
    <source>
        <dbReference type="ARBA" id="ARBA00022801"/>
    </source>
</evidence>
<dbReference type="Proteomes" id="UP000557717">
    <property type="component" value="Unassembled WGS sequence"/>
</dbReference>